<dbReference type="AlphaFoldDB" id="A0A8E2E3W7"/>
<protein>
    <submittedName>
        <fullName evidence="1">Uncharacterized protein</fullName>
    </submittedName>
</protein>
<dbReference type="Proteomes" id="UP000250266">
    <property type="component" value="Unassembled WGS sequence"/>
</dbReference>
<dbReference type="EMBL" id="KV745181">
    <property type="protein sequence ID" value="OCK76770.1"/>
    <property type="molecule type" value="Genomic_DNA"/>
</dbReference>
<organism evidence="1 2">
    <name type="scientific">Lepidopterella palustris CBS 459.81</name>
    <dbReference type="NCBI Taxonomy" id="1314670"/>
    <lineage>
        <taxon>Eukaryota</taxon>
        <taxon>Fungi</taxon>
        <taxon>Dikarya</taxon>
        <taxon>Ascomycota</taxon>
        <taxon>Pezizomycotina</taxon>
        <taxon>Dothideomycetes</taxon>
        <taxon>Pleosporomycetidae</taxon>
        <taxon>Mytilinidiales</taxon>
        <taxon>Argynnaceae</taxon>
        <taxon>Lepidopterella</taxon>
    </lineage>
</organism>
<evidence type="ECO:0000313" key="1">
    <source>
        <dbReference type="EMBL" id="OCK76770.1"/>
    </source>
</evidence>
<reference evidence="1 2" key="1">
    <citation type="journal article" date="2016" name="Nat. Commun.">
        <title>Ectomycorrhizal ecology is imprinted in the genome of the dominant symbiotic fungus Cenococcum geophilum.</title>
        <authorList>
            <consortium name="DOE Joint Genome Institute"/>
            <person name="Peter M."/>
            <person name="Kohler A."/>
            <person name="Ohm R.A."/>
            <person name="Kuo A."/>
            <person name="Krutzmann J."/>
            <person name="Morin E."/>
            <person name="Arend M."/>
            <person name="Barry K.W."/>
            <person name="Binder M."/>
            <person name="Choi C."/>
            <person name="Clum A."/>
            <person name="Copeland A."/>
            <person name="Grisel N."/>
            <person name="Haridas S."/>
            <person name="Kipfer T."/>
            <person name="LaButti K."/>
            <person name="Lindquist E."/>
            <person name="Lipzen A."/>
            <person name="Maire R."/>
            <person name="Meier B."/>
            <person name="Mihaltcheva S."/>
            <person name="Molinier V."/>
            <person name="Murat C."/>
            <person name="Poggeler S."/>
            <person name="Quandt C.A."/>
            <person name="Sperisen C."/>
            <person name="Tritt A."/>
            <person name="Tisserant E."/>
            <person name="Crous P.W."/>
            <person name="Henrissat B."/>
            <person name="Nehls U."/>
            <person name="Egli S."/>
            <person name="Spatafora J.W."/>
            <person name="Grigoriev I.V."/>
            <person name="Martin F.M."/>
        </authorList>
    </citation>
    <scope>NUCLEOTIDE SEQUENCE [LARGE SCALE GENOMIC DNA]</scope>
    <source>
        <strain evidence="1 2">CBS 459.81</strain>
    </source>
</reference>
<sequence>MELTDSPSHCQIKPNPSDLAISTILLLRLCSSQIKYLPSGPNIPAAEGLSTEAEIALTLPPISAWQTYANITPSEVLAIQPLITAITAHTKVLKTRRADIFDDHHREAALLIIYGIGGSMRENRVFNSDIRILFGHDIALAYEYLEHEVDRLYNLMINTECVTDIASILTSLRRDVDNAAARLEFVGNPHSSIEIRAELKRDAVSVILGVGLITRSVEKEERGDVVAEFQEADLWARKYLEGHMALELKGAEAVLELETEMEVGFQRWYFRTYKPFMIRDMHERARKTMKERK</sequence>
<name>A0A8E2E3W7_9PEZI</name>
<proteinExistence type="predicted"/>
<keyword evidence="2" id="KW-1185">Reference proteome</keyword>
<gene>
    <name evidence="1" type="ORF">K432DRAFT_407878</name>
</gene>
<accession>A0A8E2E3W7</accession>
<evidence type="ECO:0000313" key="2">
    <source>
        <dbReference type="Proteomes" id="UP000250266"/>
    </source>
</evidence>